<evidence type="ECO:0000313" key="2">
    <source>
        <dbReference type="Proteomes" id="UP000034245"/>
    </source>
</evidence>
<proteinExistence type="predicted"/>
<organism evidence="1 2">
    <name type="scientific">Corynebacterium minutissimum</name>
    <dbReference type="NCBI Taxonomy" id="38301"/>
    <lineage>
        <taxon>Bacteria</taxon>
        <taxon>Bacillati</taxon>
        <taxon>Actinomycetota</taxon>
        <taxon>Actinomycetes</taxon>
        <taxon>Mycobacteriales</taxon>
        <taxon>Corynebacteriaceae</taxon>
        <taxon>Corynebacterium</taxon>
    </lineage>
</organism>
<reference evidence="1" key="1">
    <citation type="submission" date="2015-04" db="EMBL/GenBank/DDBJ databases">
        <title>Draft Genome Sequences of Three Species of Emerging Human-Pathogenic Corynebacteria.</title>
        <authorList>
            <person name="Pacheco L.G."/>
            <person name="Mattos-Guaraldi A.L."/>
            <person name="Santos C.S."/>
            <person name="Veras A.O."/>
            <person name="Guimaraes L.C."/>
            <person name="Abreu V."/>
            <person name="Pereira F.L."/>
            <person name="Soares S.C."/>
            <person name="Dorella F.A."/>
            <person name="Carvalho A.F."/>
            <person name="Leal C.G."/>
            <person name="Figueiredo H.C."/>
            <person name="Ramos J.N."/>
            <person name="Vieira V."/>
            <person name="Farfour E."/>
            <person name="Guiso N."/>
            <person name="Hirata R.Jr."/>
            <person name="Ramos R.T."/>
            <person name="Azevedo V."/>
            <person name="Silva A."/>
        </authorList>
    </citation>
    <scope>NUCLEOTIDE SEQUENCE</scope>
    <source>
        <strain evidence="1">1941</strain>
    </source>
</reference>
<dbReference type="EMBL" id="LAYQ01000006">
    <property type="protein sequence ID" value="KKO80883.1"/>
    <property type="molecule type" value="Genomic_DNA"/>
</dbReference>
<protein>
    <submittedName>
        <fullName evidence="1">Uncharacterized protein</fullName>
    </submittedName>
</protein>
<name>A0ACC4UD15_9CORY</name>
<accession>A0ACC4UD15</accession>
<sequence>MIAFAGAIAAVLGLNIVANETGANSEGFVVTAILLGFGLAPFVGDSLERHIPVSMWRRVSFSRVASRRWGVELFNAVLTRIGWNGMILAMRREESAKREGANPLRPVRASAAGHVWGLLLHICSAGWCAAAGGWLAAAVLLVIGVVGHLYPVLLQLRVLTDARER</sequence>
<gene>
    <name evidence="1" type="ORF">WU87_03045</name>
</gene>
<evidence type="ECO:0000313" key="1">
    <source>
        <dbReference type="EMBL" id="KKO80883.1"/>
    </source>
</evidence>
<keyword evidence="2" id="KW-1185">Reference proteome</keyword>
<comment type="caution">
    <text evidence="1">The sequence shown here is derived from an EMBL/GenBank/DDBJ whole genome shotgun (WGS) entry which is preliminary data.</text>
</comment>
<dbReference type="Proteomes" id="UP000034245">
    <property type="component" value="Unassembled WGS sequence"/>
</dbReference>